<keyword evidence="2" id="KW-1185">Reference proteome</keyword>
<organism evidence="1 2">
    <name type="scientific">Byssothecium circinans</name>
    <dbReference type="NCBI Taxonomy" id="147558"/>
    <lineage>
        <taxon>Eukaryota</taxon>
        <taxon>Fungi</taxon>
        <taxon>Dikarya</taxon>
        <taxon>Ascomycota</taxon>
        <taxon>Pezizomycotina</taxon>
        <taxon>Dothideomycetes</taxon>
        <taxon>Pleosporomycetidae</taxon>
        <taxon>Pleosporales</taxon>
        <taxon>Massarineae</taxon>
        <taxon>Massarinaceae</taxon>
        <taxon>Byssothecium</taxon>
    </lineage>
</organism>
<dbReference type="EMBL" id="ML977032">
    <property type="protein sequence ID" value="KAF1949776.1"/>
    <property type="molecule type" value="Genomic_DNA"/>
</dbReference>
<evidence type="ECO:0000313" key="1">
    <source>
        <dbReference type="EMBL" id="KAF1949776.1"/>
    </source>
</evidence>
<gene>
    <name evidence="1" type="ORF">CC80DRAFT_252818</name>
</gene>
<proteinExistence type="predicted"/>
<evidence type="ECO:0000313" key="2">
    <source>
        <dbReference type="Proteomes" id="UP000800035"/>
    </source>
</evidence>
<accession>A0A6A5TG60</accession>
<sequence length="83" mass="9603">MRFLALLAFFPFLSFLTIRFLVDVIRFKILEKGQCIRDIKFTGCLPSYTGKKKYVKLRSIVCVHTLSPDVGKCVWISLLIFKA</sequence>
<dbReference type="Proteomes" id="UP000800035">
    <property type="component" value="Unassembled WGS sequence"/>
</dbReference>
<dbReference type="AlphaFoldDB" id="A0A6A5TG60"/>
<protein>
    <submittedName>
        <fullName evidence="1">Uncharacterized protein</fullName>
    </submittedName>
</protein>
<reference evidence="1" key="1">
    <citation type="journal article" date="2020" name="Stud. Mycol.">
        <title>101 Dothideomycetes genomes: a test case for predicting lifestyles and emergence of pathogens.</title>
        <authorList>
            <person name="Haridas S."/>
            <person name="Albert R."/>
            <person name="Binder M."/>
            <person name="Bloem J."/>
            <person name="Labutti K."/>
            <person name="Salamov A."/>
            <person name="Andreopoulos B."/>
            <person name="Baker S."/>
            <person name="Barry K."/>
            <person name="Bills G."/>
            <person name="Bluhm B."/>
            <person name="Cannon C."/>
            <person name="Castanera R."/>
            <person name="Culley D."/>
            <person name="Daum C."/>
            <person name="Ezra D."/>
            <person name="Gonzalez J."/>
            <person name="Henrissat B."/>
            <person name="Kuo A."/>
            <person name="Liang C."/>
            <person name="Lipzen A."/>
            <person name="Lutzoni F."/>
            <person name="Magnuson J."/>
            <person name="Mondo S."/>
            <person name="Nolan M."/>
            <person name="Ohm R."/>
            <person name="Pangilinan J."/>
            <person name="Park H.-J."/>
            <person name="Ramirez L."/>
            <person name="Alfaro M."/>
            <person name="Sun H."/>
            <person name="Tritt A."/>
            <person name="Yoshinaga Y."/>
            <person name="Zwiers L.-H."/>
            <person name="Turgeon B."/>
            <person name="Goodwin S."/>
            <person name="Spatafora J."/>
            <person name="Crous P."/>
            <person name="Grigoriev I."/>
        </authorList>
    </citation>
    <scope>NUCLEOTIDE SEQUENCE</scope>
    <source>
        <strain evidence="1">CBS 675.92</strain>
    </source>
</reference>
<name>A0A6A5TG60_9PLEO</name>